<proteinExistence type="predicted"/>
<dbReference type="SUPFAM" id="SSF53448">
    <property type="entry name" value="Nucleotide-diphospho-sugar transferases"/>
    <property type="match status" value="1"/>
</dbReference>
<dbReference type="PANTHER" id="PTHR43685:SF3">
    <property type="entry name" value="SLR2126 PROTEIN"/>
    <property type="match status" value="1"/>
</dbReference>
<protein>
    <submittedName>
        <fullName evidence="3">Family 2 glycosyl transferase</fullName>
    </submittedName>
</protein>
<dbReference type="RefSeq" id="WP_008990793.1">
    <property type="nucleotide sequence ID" value="NZ_AMSG01000003.1"/>
</dbReference>
<dbReference type="Pfam" id="PF00535">
    <property type="entry name" value="Glycos_transf_2"/>
    <property type="match status" value="1"/>
</dbReference>
<feature type="transmembrane region" description="Helical" evidence="1">
    <location>
        <begin position="240"/>
        <end position="259"/>
    </location>
</feature>
<name>K2QMY9_9FLAO</name>
<comment type="caution">
    <text evidence="3">The sequence shown here is derived from an EMBL/GenBank/DDBJ whole genome shotgun (WGS) entry which is preliminary data.</text>
</comment>
<gene>
    <name evidence="3" type="ORF">I215_04600</name>
</gene>
<keyword evidence="3" id="KW-0808">Transferase</keyword>
<evidence type="ECO:0000259" key="2">
    <source>
        <dbReference type="Pfam" id="PF00535"/>
    </source>
</evidence>
<dbReference type="GO" id="GO:0016740">
    <property type="term" value="F:transferase activity"/>
    <property type="evidence" value="ECO:0007669"/>
    <property type="project" value="UniProtKB-KW"/>
</dbReference>
<dbReference type="PATRIC" id="fig|555500.3.peg.952"/>
<evidence type="ECO:0000256" key="1">
    <source>
        <dbReference type="SAM" id="Phobius"/>
    </source>
</evidence>
<organism evidence="3 4">
    <name type="scientific">Galbibacter marinus</name>
    <dbReference type="NCBI Taxonomy" id="555500"/>
    <lineage>
        <taxon>Bacteria</taxon>
        <taxon>Pseudomonadati</taxon>
        <taxon>Bacteroidota</taxon>
        <taxon>Flavobacteriia</taxon>
        <taxon>Flavobacteriales</taxon>
        <taxon>Flavobacteriaceae</taxon>
        <taxon>Galbibacter</taxon>
    </lineage>
</organism>
<dbReference type="OrthoDB" id="9813550at2"/>
<dbReference type="eggNOG" id="COG1215">
    <property type="taxonomic scope" value="Bacteria"/>
</dbReference>
<keyword evidence="4" id="KW-1185">Reference proteome</keyword>
<sequence>MKLQFTFIIPVYNRPEEVEELLASMLLLNKGSDFEVVLVEDGSTKPCKEVIERFNDRLDIAYYFKANSGPGDSRNYGMQKAKGNYFIILDSDCILPRDYLVSVTKSLSQEYTDCFGGPDAAHESFSTIQKAINYSMTSWLTTGGIRGKSGSVNKFQPRSFNMGLSKKAFIATGGFGKIHPGEDPDLTLRLWNAGFDTKLIPDAFVYHKRRISWEKFYMQVNKFGMTRPILNLWHPESRKITYWFPSLFVFGFLIAVLFWFAGFKWLLGAYGLYGLLIFIDALRSTKSFQIAALSVYASAIQFLGYGLGFAKSTILITFSKKKPEVLFPNLFFK</sequence>
<evidence type="ECO:0000313" key="4">
    <source>
        <dbReference type="Proteomes" id="UP000007364"/>
    </source>
</evidence>
<dbReference type="InterPro" id="IPR029044">
    <property type="entry name" value="Nucleotide-diphossugar_trans"/>
</dbReference>
<dbReference type="Gene3D" id="3.90.550.10">
    <property type="entry name" value="Spore Coat Polysaccharide Biosynthesis Protein SpsA, Chain A"/>
    <property type="match status" value="1"/>
</dbReference>
<dbReference type="Proteomes" id="UP000007364">
    <property type="component" value="Unassembled WGS sequence"/>
</dbReference>
<dbReference type="STRING" id="555500.I215_04600"/>
<dbReference type="InterPro" id="IPR050834">
    <property type="entry name" value="Glycosyltransf_2"/>
</dbReference>
<keyword evidence="1" id="KW-0472">Membrane</keyword>
<keyword evidence="1" id="KW-1133">Transmembrane helix</keyword>
<feature type="transmembrane region" description="Helical" evidence="1">
    <location>
        <begin position="265"/>
        <end position="282"/>
    </location>
</feature>
<feature type="transmembrane region" description="Helical" evidence="1">
    <location>
        <begin position="294"/>
        <end position="318"/>
    </location>
</feature>
<feature type="domain" description="Glycosyltransferase 2-like" evidence="2">
    <location>
        <begin position="7"/>
        <end position="137"/>
    </location>
</feature>
<reference evidence="3 4" key="1">
    <citation type="journal article" date="2012" name="J. Bacteriol.">
        <title>Genome Sequence of Galbibacter marinum Type Strain ck-I2-15.</title>
        <authorList>
            <person name="Lai Q."/>
            <person name="Li C."/>
            <person name="Shao Z."/>
        </authorList>
    </citation>
    <scope>NUCLEOTIDE SEQUENCE [LARGE SCALE GENOMIC DNA]</scope>
    <source>
        <strain evidence="4">ck-I2-15</strain>
    </source>
</reference>
<evidence type="ECO:0000313" key="3">
    <source>
        <dbReference type="EMBL" id="EKF56197.1"/>
    </source>
</evidence>
<dbReference type="EMBL" id="AMSG01000003">
    <property type="protein sequence ID" value="EKF56197.1"/>
    <property type="molecule type" value="Genomic_DNA"/>
</dbReference>
<dbReference type="PANTHER" id="PTHR43685">
    <property type="entry name" value="GLYCOSYLTRANSFERASE"/>
    <property type="match status" value="1"/>
</dbReference>
<dbReference type="InterPro" id="IPR001173">
    <property type="entry name" value="Glyco_trans_2-like"/>
</dbReference>
<dbReference type="AlphaFoldDB" id="K2QMY9"/>
<accession>K2QMY9</accession>
<keyword evidence="1" id="KW-0812">Transmembrane</keyword>